<gene>
    <name evidence="3" type="ORF">OPW20_06560</name>
</gene>
<name>A0ABT5GS08_9VIBR</name>
<feature type="region of interest" description="Disordered" evidence="1">
    <location>
        <begin position="215"/>
        <end position="404"/>
    </location>
</feature>
<dbReference type="EMBL" id="JAPFIT010000011">
    <property type="protein sequence ID" value="MDC5739721.1"/>
    <property type="molecule type" value="Genomic_DNA"/>
</dbReference>
<dbReference type="InterPro" id="IPR002035">
    <property type="entry name" value="VWF_A"/>
</dbReference>
<proteinExistence type="predicted"/>
<evidence type="ECO:0000256" key="1">
    <source>
        <dbReference type="SAM" id="MobiDB-lite"/>
    </source>
</evidence>
<dbReference type="Gene3D" id="3.40.50.410">
    <property type="entry name" value="von Willebrand factor, type A domain"/>
    <property type="match status" value="1"/>
</dbReference>
<feature type="domain" description="VWFA" evidence="2">
    <location>
        <begin position="519"/>
        <end position="698"/>
    </location>
</feature>
<reference evidence="3" key="1">
    <citation type="submission" date="2022-11" db="EMBL/GenBank/DDBJ databases">
        <title>Role of the vibriolysin VemA secreted by the emergent pathogen Vibrio europaeus in the colonization of Manila clam mucus.</title>
        <authorList>
            <person name="Martinez C."/>
            <person name="Rodriguez S."/>
            <person name="Vences A."/>
            <person name="Barja J.L."/>
            <person name="Toranzo A.E."/>
            <person name="Dubert J."/>
        </authorList>
    </citation>
    <scope>NUCLEOTIDE SEQUENCE</scope>
    <source>
        <strain evidence="3">3454</strain>
    </source>
</reference>
<dbReference type="RefSeq" id="WP_272237287.1">
    <property type="nucleotide sequence ID" value="NZ_JAPFIQ010000024.1"/>
</dbReference>
<feature type="compositionally biased region" description="Low complexity" evidence="1">
    <location>
        <begin position="383"/>
        <end position="397"/>
    </location>
</feature>
<dbReference type="SUPFAM" id="SSF53300">
    <property type="entry name" value="vWA-like"/>
    <property type="match status" value="1"/>
</dbReference>
<sequence>MASIQEVQNTMRVITDIHARFDVNIYFDRRTCYTNGRDIYINAGDPSDEVWSRLVEAKITHEAGGHLRFSDFSVFEKHLKGKSSTFLSINNIIEDCRVETACMKEFSGAYWVFQKMTYDLLEEGYFQEPIISDGPAGLLFAWLLYSGRGIAIEGQSHLKKLGDDARHLLMSLGTPNSPIFDEIEKRMINWGKLPSTVAAIDETIEVMLLLKRLSKEQPQPPQQQQSANQNSDSDDDSDGQGSGSDSDENSDGQGSGSDSDDDSDGQGSGSDSDDDSDGQGSGSDSDDDSDGQGSGSDSDDDSDGQGSGSDSDDDSDGQGSGSDADDDSDGQGSGSDSDDDSDGQGSGSDSDDDSDGQGSGSDSDDDSDGQGSGSDSDDDSDGQDSGSTGQGASQGSSTRNPLSDEDFQRLGEALADLHELIDQAINKHASVNPASYEDICNYNVTPELNGRMLSMPIQSSINSGARAIKRIIESQMWAKEAVPIMYDESGSDFDCDLLAGVTAGNSRIFYTEDIVETHKSSFVIAIDISGSMGVPVTNESGDRTGYCRLDIAQKAALSVAAALEELDVPVSVLYFNTMAYVGKSFNEPLMQCYPRIGIDSSDGTETNKAVLAARQEFTKLDLASRKQLLVVTDGCPADTHAVESQVEQCKAEGIDVASINICESRYGGIPNYQVIRDADDLPAVLDDMIQQNLLSSIEIS</sequence>
<organism evidence="3 4">
    <name type="scientific">Vibrio europaeus</name>
    <dbReference type="NCBI Taxonomy" id="300876"/>
    <lineage>
        <taxon>Bacteria</taxon>
        <taxon>Pseudomonadati</taxon>
        <taxon>Pseudomonadota</taxon>
        <taxon>Gammaproteobacteria</taxon>
        <taxon>Vibrionales</taxon>
        <taxon>Vibrionaceae</taxon>
        <taxon>Vibrio</taxon>
        <taxon>Vibrio oreintalis group</taxon>
    </lineage>
</organism>
<keyword evidence="4" id="KW-1185">Reference proteome</keyword>
<feature type="compositionally biased region" description="Low complexity" evidence="1">
    <location>
        <begin position="222"/>
        <end position="231"/>
    </location>
</feature>
<accession>A0ABT5GS08</accession>
<evidence type="ECO:0000313" key="4">
    <source>
        <dbReference type="Proteomes" id="UP001150001"/>
    </source>
</evidence>
<dbReference type="InterPro" id="IPR036465">
    <property type="entry name" value="vWFA_dom_sf"/>
</dbReference>
<protein>
    <recommendedName>
        <fullName evidence="2">VWFA domain-containing protein</fullName>
    </recommendedName>
</protein>
<evidence type="ECO:0000313" key="3">
    <source>
        <dbReference type="EMBL" id="MDC5739721.1"/>
    </source>
</evidence>
<dbReference type="Proteomes" id="UP001150001">
    <property type="component" value="Unassembled WGS sequence"/>
</dbReference>
<dbReference type="SMART" id="SM00327">
    <property type="entry name" value="VWA"/>
    <property type="match status" value="1"/>
</dbReference>
<evidence type="ECO:0000259" key="2">
    <source>
        <dbReference type="SMART" id="SM00327"/>
    </source>
</evidence>
<comment type="caution">
    <text evidence="3">The sequence shown here is derived from an EMBL/GenBank/DDBJ whole genome shotgun (WGS) entry which is preliminary data.</text>
</comment>